<dbReference type="Proteomes" id="UP000235786">
    <property type="component" value="Unassembled WGS sequence"/>
</dbReference>
<dbReference type="PANTHER" id="PTHR36195:SF4">
    <property type="entry name" value="DOMAIN PROTEIN, PUTATIVE (AFU_ORTHOLOGUE AFUA_5G01990)-RELATED"/>
    <property type="match status" value="1"/>
</dbReference>
<evidence type="ECO:0000313" key="2">
    <source>
        <dbReference type="Proteomes" id="UP000235786"/>
    </source>
</evidence>
<organism evidence="1 2">
    <name type="scientific">Hyaloscypha variabilis (strain UAMH 11265 / GT02V1 / F)</name>
    <name type="common">Meliniomyces variabilis</name>
    <dbReference type="NCBI Taxonomy" id="1149755"/>
    <lineage>
        <taxon>Eukaryota</taxon>
        <taxon>Fungi</taxon>
        <taxon>Dikarya</taxon>
        <taxon>Ascomycota</taxon>
        <taxon>Pezizomycotina</taxon>
        <taxon>Leotiomycetes</taxon>
        <taxon>Helotiales</taxon>
        <taxon>Hyaloscyphaceae</taxon>
        <taxon>Hyaloscypha</taxon>
        <taxon>Hyaloscypha variabilis</taxon>
    </lineage>
</organism>
<gene>
    <name evidence="1" type="ORF">L207DRAFT_541900</name>
</gene>
<dbReference type="AlphaFoldDB" id="A0A2J6RZP8"/>
<dbReference type="PANTHER" id="PTHR36195">
    <property type="entry name" value="DOMAIN PROTEIN, PUTATIVE (AFU_ORTHOLOGUE AFUA_5G01990)-RELATED-RELATED"/>
    <property type="match status" value="1"/>
</dbReference>
<reference evidence="1 2" key="1">
    <citation type="submission" date="2016-04" db="EMBL/GenBank/DDBJ databases">
        <title>A degradative enzymes factory behind the ericoid mycorrhizal symbiosis.</title>
        <authorList>
            <consortium name="DOE Joint Genome Institute"/>
            <person name="Martino E."/>
            <person name="Morin E."/>
            <person name="Grelet G."/>
            <person name="Kuo A."/>
            <person name="Kohler A."/>
            <person name="Daghino S."/>
            <person name="Barry K."/>
            <person name="Choi C."/>
            <person name="Cichocki N."/>
            <person name="Clum A."/>
            <person name="Copeland A."/>
            <person name="Hainaut M."/>
            <person name="Haridas S."/>
            <person name="Labutti K."/>
            <person name="Lindquist E."/>
            <person name="Lipzen A."/>
            <person name="Khouja H.-R."/>
            <person name="Murat C."/>
            <person name="Ohm R."/>
            <person name="Olson A."/>
            <person name="Spatafora J."/>
            <person name="Veneault-Fourrey C."/>
            <person name="Henrissat B."/>
            <person name="Grigoriev I."/>
            <person name="Martin F."/>
            <person name="Perotto S."/>
        </authorList>
    </citation>
    <scope>NUCLEOTIDE SEQUENCE [LARGE SCALE GENOMIC DNA]</scope>
    <source>
        <strain evidence="1 2">F</strain>
    </source>
</reference>
<dbReference type="OrthoDB" id="3358373at2759"/>
<evidence type="ECO:0000313" key="1">
    <source>
        <dbReference type="EMBL" id="PMD43992.1"/>
    </source>
</evidence>
<evidence type="ECO:0008006" key="3">
    <source>
        <dbReference type="Google" id="ProtNLM"/>
    </source>
</evidence>
<dbReference type="GO" id="GO:0020037">
    <property type="term" value="F:heme binding"/>
    <property type="evidence" value="ECO:0007669"/>
    <property type="project" value="InterPro"/>
</dbReference>
<dbReference type="EMBL" id="KZ613941">
    <property type="protein sequence ID" value="PMD43992.1"/>
    <property type="molecule type" value="Genomic_DNA"/>
</dbReference>
<sequence>MCSNYVRWNSEGVEEIPPNEQEDIQEAANLINTIQKAHYNTTRHMYSGTHPRTQGIVKGKMISSSQNLFPIAMRYSTETGNPGIDDRIPQHRGLGMKVFNVKGDMFEVGKGIPTQDIEFNSTPALEIADAKTTKEILGLRVKYGEDKKALYNRLEARDEVRNSHLEKELFEETVDLDLHPNTILGDWLKDFYSKYEAEYLFQVQFLENLQDQPFEYAGKEWDAEKYPWQTVAKVVIPKQETLIPARKASWEDHIRLDPWHGLKNLQPLGSSNRLRRIVYPASAALRHKMNARKEINVTSIDQIPDGGILEA</sequence>
<dbReference type="InterPro" id="IPR020835">
    <property type="entry name" value="Catalase_sf"/>
</dbReference>
<name>A0A2J6RZP8_HYAVF</name>
<proteinExistence type="predicted"/>
<accession>A0A2J6RZP8</accession>
<keyword evidence="2" id="KW-1185">Reference proteome</keyword>
<protein>
    <recommendedName>
        <fullName evidence="3">Heme-dependent catalase</fullName>
    </recommendedName>
</protein>
<dbReference type="STRING" id="1149755.A0A2J6RZP8"/>
<dbReference type="SUPFAM" id="SSF56634">
    <property type="entry name" value="Heme-dependent catalase-like"/>
    <property type="match status" value="1"/>
</dbReference>
<dbReference type="Gene3D" id="2.40.180.10">
    <property type="entry name" value="Catalase core domain"/>
    <property type="match status" value="2"/>
</dbReference>